<evidence type="ECO:0000313" key="2">
    <source>
        <dbReference type="WBParaSite" id="L893_g18464.t1"/>
    </source>
</evidence>
<proteinExistence type="predicted"/>
<organism evidence="1 2">
    <name type="scientific">Steinernema glaseri</name>
    <dbReference type="NCBI Taxonomy" id="37863"/>
    <lineage>
        <taxon>Eukaryota</taxon>
        <taxon>Metazoa</taxon>
        <taxon>Ecdysozoa</taxon>
        <taxon>Nematoda</taxon>
        <taxon>Chromadorea</taxon>
        <taxon>Rhabditida</taxon>
        <taxon>Tylenchina</taxon>
        <taxon>Panagrolaimomorpha</taxon>
        <taxon>Strongyloidoidea</taxon>
        <taxon>Steinernematidae</taxon>
        <taxon>Steinernema</taxon>
    </lineage>
</organism>
<keyword evidence="1" id="KW-1185">Reference proteome</keyword>
<evidence type="ECO:0000313" key="1">
    <source>
        <dbReference type="Proteomes" id="UP000095287"/>
    </source>
</evidence>
<protein>
    <submittedName>
        <fullName evidence="2">Fimbrial protein</fullName>
    </submittedName>
</protein>
<accession>A0A1I7YPN4</accession>
<dbReference type="WBParaSite" id="L893_g18464.t1">
    <property type="protein sequence ID" value="L893_g18464.t1"/>
    <property type="gene ID" value="L893_g18464"/>
</dbReference>
<reference evidence="2" key="1">
    <citation type="submission" date="2016-11" db="UniProtKB">
        <authorList>
            <consortium name="WormBaseParasite"/>
        </authorList>
    </citation>
    <scope>IDENTIFICATION</scope>
</reference>
<dbReference type="AlphaFoldDB" id="A0A1I7YPN4"/>
<name>A0A1I7YPN4_9BILA</name>
<dbReference type="Proteomes" id="UP000095287">
    <property type="component" value="Unplaced"/>
</dbReference>
<sequence length="108" mass="12355">MDCGDTLLTERKPMAKIQPGEEEYIEGKRGVTTKNGTYLRIYWKIANFLTIDDTKVTKNVNAKLMIPYTNMRADISHRECATHTTCATKSKPFRYTPSEKCDPCMSKL</sequence>